<dbReference type="InterPro" id="IPR006665">
    <property type="entry name" value="OmpA-like"/>
</dbReference>
<dbReference type="EMBL" id="CP101717">
    <property type="protein sequence ID" value="WLD56720.1"/>
    <property type="molecule type" value="Genomic_DNA"/>
</dbReference>
<dbReference type="PROSITE" id="PS51123">
    <property type="entry name" value="OMPA_2"/>
    <property type="match status" value="1"/>
</dbReference>
<accession>A0AB38YBI0</accession>
<dbReference type="PANTHER" id="PTHR30329">
    <property type="entry name" value="STATOR ELEMENT OF FLAGELLAR MOTOR COMPLEX"/>
    <property type="match status" value="1"/>
</dbReference>
<dbReference type="InterPro" id="IPR036737">
    <property type="entry name" value="OmpA-like_sf"/>
</dbReference>
<dbReference type="Gene3D" id="3.30.1330.60">
    <property type="entry name" value="OmpA-like domain"/>
    <property type="match status" value="1"/>
</dbReference>
<proteinExistence type="predicted"/>
<dbReference type="AlphaFoldDB" id="A0AB38YBI0"/>
<protein>
    <submittedName>
        <fullName evidence="5">OmpA family protein</fullName>
    </submittedName>
</protein>
<dbReference type="Gene3D" id="1.20.5.170">
    <property type="match status" value="1"/>
</dbReference>
<dbReference type="InterPro" id="IPR050330">
    <property type="entry name" value="Bact_OuterMem_StrucFunc"/>
</dbReference>
<gene>
    <name evidence="5" type="ORF">NFC81_08225</name>
</gene>
<keyword evidence="3" id="KW-1133">Transmembrane helix</keyword>
<dbReference type="RefSeq" id="WP_304994004.1">
    <property type="nucleotide sequence ID" value="NZ_CP101717.1"/>
</dbReference>
<evidence type="ECO:0000313" key="5">
    <source>
        <dbReference type="EMBL" id="WLD56720.1"/>
    </source>
</evidence>
<keyword evidence="1 3" id="KW-0472">Membrane</keyword>
<sequence>MNPQRRNRSPINVWPGYVDALSALLMLVIFMLMVYLVTQLFLSQTVSDRDAELASLSNRLNEITRLLGLEEERAQALTSELATVRGEFALSVARAETLSAERDALREQVSADRETIETLLGTQASLQQDIVALREMRARLEQEIATLASAVATRDTRIGVLDGEISSLEQQLGNLRDRSLALEAELADERERTLLSQREIDTQQLRIQDLVLIVQQAESALESEQTLTVAQRVQIQRLSEQVDSLQDQLRAISAALRLQESLTAERDTELAELGARLNALLAERVNELERYQSDFFRRLRDVLEDNENVRIVGDRFLLPSELFFASGLADIGPEGQAELNKLAVLLLDLVDTIPADVDWIMRVDGHTDRVPINRPSFPSNWELSAARAVSVVRYLAAQGVPEERLAAAGFGEFHPLDEGTSPEALQRNRRIEIKLTDR</sequence>
<feature type="coiled-coil region" evidence="2">
    <location>
        <begin position="228"/>
        <end position="255"/>
    </location>
</feature>
<dbReference type="Pfam" id="PF00691">
    <property type="entry name" value="OmpA"/>
    <property type="match status" value="1"/>
</dbReference>
<feature type="coiled-coil region" evidence="2">
    <location>
        <begin position="53"/>
        <end position="192"/>
    </location>
</feature>
<name>A0AB38YBI0_9GAMM</name>
<reference evidence="5" key="1">
    <citation type="submission" date="2022-07" db="EMBL/GenBank/DDBJ databases">
        <title>Complete genome sequence of Salinispirillum sp. LH10-3-1 capable of multiple carbohydrate inversion isolated from a soda lake.</title>
        <authorList>
            <person name="Liu J."/>
            <person name="Zhai Y."/>
            <person name="Zhang H."/>
            <person name="Yang H."/>
            <person name="Qu J."/>
            <person name="Li J."/>
        </authorList>
    </citation>
    <scope>NUCLEOTIDE SEQUENCE</scope>
    <source>
        <strain evidence="5">LH 10-3-1</strain>
    </source>
</reference>
<feature type="domain" description="OmpA-like" evidence="4">
    <location>
        <begin position="312"/>
        <end position="438"/>
    </location>
</feature>
<dbReference type="SUPFAM" id="SSF103088">
    <property type="entry name" value="OmpA-like"/>
    <property type="match status" value="1"/>
</dbReference>
<dbReference type="GO" id="GO:0016020">
    <property type="term" value="C:membrane"/>
    <property type="evidence" value="ECO:0007669"/>
    <property type="project" value="UniProtKB-UniRule"/>
</dbReference>
<keyword evidence="2" id="KW-0175">Coiled coil</keyword>
<feature type="transmembrane region" description="Helical" evidence="3">
    <location>
        <begin position="21"/>
        <end position="42"/>
    </location>
</feature>
<evidence type="ECO:0000256" key="1">
    <source>
        <dbReference type="PROSITE-ProRule" id="PRU00473"/>
    </source>
</evidence>
<dbReference type="CDD" id="cd07185">
    <property type="entry name" value="OmpA_C-like"/>
    <property type="match status" value="1"/>
</dbReference>
<dbReference type="PANTHER" id="PTHR30329:SF21">
    <property type="entry name" value="LIPOPROTEIN YIAD-RELATED"/>
    <property type="match status" value="1"/>
</dbReference>
<evidence type="ECO:0000256" key="3">
    <source>
        <dbReference type="SAM" id="Phobius"/>
    </source>
</evidence>
<organism evidence="5">
    <name type="scientific">Salinispirillum sp. LH 10-3-1</name>
    <dbReference type="NCBI Taxonomy" id="2952525"/>
    <lineage>
        <taxon>Bacteria</taxon>
        <taxon>Pseudomonadati</taxon>
        <taxon>Pseudomonadota</taxon>
        <taxon>Gammaproteobacteria</taxon>
        <taxon>Oceanospirillales</taxon>
        <taxon>Saccharospirillaceae</taxon>
        <taxon>Salinispirillum</taxon>
    </lineage>
</organism>
<evidence type="ECO:0000256" key="2">
    <source>
        <dbReference type="SAM" id="Coils"/>
    </source>
</evidence>
<evidence type="ECO:0000259" key="4">
    <source>
        <dbReference type="PROSITE" id="PS51123"/>
    </source>
</evidence>
<keyword evidence="3" id="KW-0812">Transmembrane</keyword>
<dbReference type="SUPFAM" id="SSF46579">
    <property type="entry name" value="Prefoldin"/>
    <property type="match status" value="1"/>
</dbReference>